<evidence type="ECO:0000313" key="1">
    <source>
        <dbReference type="EMBL" id="MDR6806990.1"/>
    </source>
</evidence>
<accession>A0ABU1R202</accession>
<protein>
    <submittedName>
        <fullName evidence="1">Uncharacterized protein</fullName>
    </submittedName>
</protein>
<sequence>MVVRNLYFRNQDNPRITFAFFNVNVNRFVLVHPEKEPVTINV</sequence>
<keyword evidence="2" id="KW-1185">Reference proteome</keyword>
<name>A0ABU1R202_9BACT</name>
<comment type="caution">
    <text evidence="1">The sequence shown here is derived from an EMBL/GenBank/DDBJ whole genome shotgun (WGS) entry which is preliminary data.</text>
</comment>
<dbReference type="EMBL" id="JAVDTI010000004">
    <property type="protein sequence ID" value="MDR6806990.1"/>
    <property type="molecule type" value="Genomic_DNA"/>
</dbReference>
<gene>
    <name evidence="1" type="ORF">J2W84_004041</name>
</gene>
<evidence type="ECO:0000313" key="2">
    <source>
        <dbReference type="Proteomes" id="UP001264980"/>
    </source>
</evidence>
<organism evidence="1 2">
    <name type="scientific">Dyadobacter fermentans</name>
    <dbReference type="NCBI Taxonomy" id="94254"/>
    <lineage>
        <taxon>Bacteria</taxon>
        <taxon>Pseudomonadati</taxon>
        <taxon>Bacteroidota</taxon>
        <taxon>Cytophagia</taxon>
        <taxon>Cytophagales</taxon>
        <taxon>Spirosomataceae</taxon>
        <taxon>Dyadobacter</taxon>
    </lineage>
</organism>
<proteinExistence type="predicted"/>
<dbReference type="Proteomes" id="UP001264980">
    <property type="component" value="Unassembled WGS sequence"/>
</dbReference>
<reference evidence="1 2" key="1">
    <citation type="submission" date="2023-07" db="EMBL/GenBank/DDBJ databases">
        <title>Sorghum-associated microbial communities from plants grown in Nebraska, USA.</title>
        <authorList>
            <person name="Schachtman D."/>
        </authorList>
    </citation>
    <scope>NUCLEOTIDE SEQUENCE [LARGE SCALE GENOMIC DNA]</scope>
    <source>
        <strain evidence="1 2">BE57</strain>
    </source>
</reference>